<dbReference type="Pfam" id="PF03009">
    <property type="entry name" value="GDPD"/>
    <property type="match status" value="1"/>
</dbReference>
<reference evidence="2" key="1">
    <citation type="submission" date="2021-08" db="EMBL/GenBank/DDBJ databases">
        <authorList>
            <person name="Sakaguchi M."/>
            <person name="Kikuchi T."/>
            <person name="Urbanczyk H."/>
        </authorList>
    </citation>
    <scope>NUCLEOTIDE SEQUENCE</scope>
    <source>
        <strain evidence="2">020920N</strain>
    </source>
</reference>
<dbReference type="InterPro" id="IPR030395">
    <property type="entry name" value="GP_PDE_dom"/>
</dbReference>
<dbReference type="SUPFAM" id="SSF51695">
    <property type="entry name" value="PLC-like phosphodiesterases"/>
    <property type="match status" value="1"/>
</dbReference>
<dbReference type="Proteomes" id="UP001056255">
    <property type="component" value="Chromosome I"/>
</dbReference>
<keyword evidence="3" id="KW-1185">Reference proteome</keyword>
<sequence length="240" mass="26582">MEGKMIIGHRGVAAIAPENTLAGINAAADSGLDWVELDTQLTSDDVPVLFHDETVDRCTDGKGRLDSFSLEQLTLLDAGAWFNEQFRDECIPTLHQTLTLCAKRGMGVNLEIKCYDETDVVLLVEKVAEVVKETQFPLDQLLLSSFSLAAIKCCAEMLPDYRVGLITDQSSPDFLCDIEDLELFSIHCDQRTLTGELAEAITQKGYQLNIWTLNDAGRVQDFLNKGVTHIITDDPEIFSP</sequence>
<evidence type="ECO:0000313" key="2">
    <source>
        <dbReference type="EMBL" id="USH01523.1"/>
    </source>
</evidence>
<gene>
    <name evidence="2" type="ORF">K6Q96_11520</name>
</gene>
<accession>A0ABY4WPK3</accession>
<dbReference type="PANTHER" id="PTHR46211:SF1">
    <property type="entry name" value="GLYCEROPHOSPHODIESTER PHOSPHODIESTERASE, CYTOPLASMIC"/>
    <property type="match status" value="1"/>
</dbReference>
<dbReference type="EMBL" id="CP082275">
    <property type="protein sequence ID" value="USH01523.1"/>
    <property type="molecule type" value="Genomic_DNA"/>
</dbReference>
<evidence type="ECO:0000259" key="1">
    <source>
        <dbReference type="PROSITE" id="PS51704"/>
    </source>
</evidence>
<name>A0ABY4WPK3_9GAMM</name>
<feature type="domain" description="GP-PDE" evidence="1">
    <location>
        <begin position="4"/>
        <end position="240"/>
    </location>
</feature>
<organism evidence="2 3">
    <name type="scientific">Grimontia kaedaensis</name>
    <dbReference type="NCBI Taxonomy" id="2872157"/>
    <lineage>
        <taxon>Bacteria</taxon>
        <taxon>Pseudomonadati</taxon>
        <taxon>Pseudomonadota</taxon>
        <taxon>Gammaproteobacteria</taxon>
        <taxon>Vibrionales</taxon>
        <taxon>Vibrionaceae</taxon>
        <taxon>Grimontia</taxon>
    </lineage>
</organism>
<dbReference type="PANTHER" id="PTHR46211">
    <property type="entry name" value="GLYCEROPHOSPHORYL DIESTER PHOSPHODIESTERASE"/>
    <property type="match status" value="1"/>
</dbReference>
<dbReference type="PROSITE" id="PS51704">
    <property type="entry name" value="GP_PDE"/>
    <property type="match status" value="1"/>
</dbReference>
<evidence type="ECO:0000313" key="3">
    <source>
        <dbReference type="Proteomes" id="UP001056255"/>
    </source>
</evidence>
<proteinExistence type="predicted"/>
<dbReference type="Gene3D" id="3.20.20.190">
    <property type="entry name" value="Phosphatidylinositol (PI) phosphodiesterase"/>
    <property type="match status" value="1"/>
</dbReference>
<dbReference type="InterPro" id="IPR017946">
    <property type="entry name" value="PLC-like_Pdiesterase_TIM-brl"/>
</dbReference>
<protein>
    <submittedName>
        <fullName evidence="2">Glycerophosphoryl diester phosphodiesterase</fullName>
    </submittedName>
</protein>